<dbReference type="OrthoDB" id="2328595at2"/>
<feature type="transmembrane region" description="Helical" evidence="1">
    <location>
        <begin position="265"/>
        <end position="285"/>
    </location>
</feature>
<keyword evidence="1" id="KW-0472">Membrane</keyword>
<evidence type="ECO:0000256" key="1">
    <source>
        <dbReference type="SAM" id="Phobius"/>
    </source>
</evidence>
<feature type="transmembrane region" description="Helical" evidence="1">
    <location>
        <begin position="184"/>
        <end position="205"/>
    </location>
</feature>
<accession>A0A4V0WPT4</accession>
<feature type="transmembrane region" description="Helical" evidence="1">
    <location>
        <begin position="217"/>
        <end position="239"/>
    </location>
</feature>
<dbReference type="Proteomes" id="UP000290567">
    <property type="component" value="Unassembled WGS sequence"/>
</dbReference>
<keyword evidence="3" id="KW-1185">Reference proteome</keyword>
<feature type="transmembrane region" description="Helical" evidence="1">
    <location>
        <begin position="324"/>
        <end position="347"/>
    </location>
</feature>
<feature type="transmembrane region" description="Helical" evidence="1">
    <location>
        <begin position="95"/>
        <end position="113"/>
    </location>
</feature>
<sequence length="555" mass="63410">MKKKIPYLVIVFAALLLVLPNLITRQMVMGSDSVFHFNRFYDTAMQIKTGNFQYFISLFGFQQSGRIVNPFYGPLWAYLNGGLVLLAGTWFRYQVLSNFLLYVLSGTSLFLLLKKAHVSLPIRLPLSLFFMTTFSIQYWIERQGFTSWGTAVLPLCLIPVIDMVEKKQIPILKLALSMALMAQIHLFTSLLLAVIYAGYFVYSFVKCHEKGRMLKHLFAAIGLFILLTANLWTALFYLYRGNTILSPFINRDMSSFAVDTGSDYWLFYPYPLLILMGIAAVIFIVRRKEMSVLTGITGLLALLFLFLSSDLLPWNTMVSDELPFVSLIQFPFRFFAPFTVLFLFFSGKTLQAVKWDTRNFLLLFSAFALLGMGQVLFTTTETLARWQTENYAGNSQIHTYVDSNTKAVKDSFFNSDMQKSLTLVQKGTPDYLPIYQATSANNYRLYRDEIVERNPNFQKEVRNDQLTVKWKAPVNGPLALPIILYQGSRLEAKGRPISYTLSEIGTPTIQATEDIQEITLSFKAPFYVDLGIWVTLLSWIGSLSVLVWIRTHKNS</sequence>
<dbReference type="RefSeq" id="WP_146623374.1">
    <property type="nucleotide sequence ID" value="NZ_BJCC01000025.1"/>
</dbReference>
<reference evidence="3" key="1">
    <citation type="submission" date="2019-02" db="EMBL/GenBank/DDBJ databases">
        <title>Draft genome sequence of Enterococcus sp. Gos25-1.</title>
        <authorList>
            <person name="Tanaka N."/>
            <person name="Shiwa Y."/>
            <person name="Fujita N."/>
        </authorList>
    </citation>
    <scope>NUCLEOTIDE SEQUENCE [LARGE SCALE GENOMIC DNA]</scope>
    <source>
        <strain evidence="3">Gos25-1</strain>
    </source>
</reference>
<evidence type="ECO:0008006" key="4">
    <source>
        <dbReference type="Google" id="ProtNLM"/>
    </source>
</evidence>
<keyword evidence="1" id="KW-0812">Transmembrane</keyword>
<keyword evidence="1" id="KW-1133">Transmembrane helix</keyword>
<feature type="transmembrane region" description="Helical" evidence="1">
    <location>
        <begin position="359"/>
        <end position="377"/>
    </location>
</feature>
<gene>
    <name evidence="2" type="ORF">NRIC_28600</name>
</gene>
<proteinExistence type="predicted"/>
<feature type="transmembrane region" description="Helical" evidence="1">
    <location>
        <begin position="120"/>
        <end position="140"/>
    </location>
</feature>
<evidence type="ECO:0000313" key="2">
    <source>
        <dbReference type="EMBL" id="GCF94969.1"/>
    </source>
</evidence>
<comment type="caution">
    <text evidence="2">The sequence shown here is derived from an EMBL/GenBank/DDBJ whole genome shotgun (WGS) entry which is preliminary data.</text>
</comment>
<protein>
    <recommendedName>
        <fullName evidence="4">Membrane protein 6-pyruvoyl-tetrahydropterin synthase-related domain-containing protein</fullName>
    </recommendedName>
</protein>
<evidence type="ECO:0000313" key="3">
    <source>
        <dbReference type="Proteomes" id="UP000290567"/>
    </source>
</evidence>
<name>A0A4V0WPT4_9ENTE</name>
<organism evidence="2 3">
    <name type="scientific">Enterococcus florum</name>
    <dbReference type="NCBI Taxonomy" id="2480627"/>
    <lineage>
        <taxon>Bacteria</taxon>
        <taxon>Bacillati</taxon>
        <taxon>Bacillota</taxon>
        <taxon>Bacilli</taxon>
        <taxon>Lactobacillales</taxon>
        <taxon>Enterococcaceae</taxon>
        <taxon>Enterococcus</taxon>
    </lineage>
</organism>
<dbReference type="EMBL" id="BJCC01000025">
    <property type="protein sequence ID" value="GCF94969.1"/>
    <property type="molecule type" value="Genomic_DNA"/>
</dbReference>
<feature type="transmembrane region" description="Helical" evidence="1">
    <location>
        <begin position="530"/>
        <end position="549"/>
    </location>
</feature>
<dbReference type="AlphaFoldDB" id="A0A4V0WPT4"/>
<feature type="transmembrane region" description="Helical" evidence="1">
    <location>
        <begin position="292"/>
        <end position="312"/>
    </location>
</feature>